<accession>A0ACD3AH88</accession>
<protein>
    <submittedName>
        <fullName evidence="1">Uncharacterized protein</fullName>
    </submittedName>
</protein>
<evidence type="ECO:0000313" key="1">
    <source>
        <dbReference type="EMBL" id="TFK64947.1"/>
    </source>
</evidence>
<name>A0ACD3AH88_9AGAR</name>
<gene>
    <name evidence="1" type="ORF">BDN72DRAFT_221141</name>
</gene>
<sequence>MRRKYSRRLPHLSCYCLAKDGACQRRAKLELLAIVSFTLLGWVFCTTKLAISKKVTAEDIFGRIGTARFDQIQVEPLDSRIPTAGVHVQPDVHHKSVRLFPRSIAYNSESRPEGF</sequence>
<evidence type="ECO:0000313" key="2">
    <source>
        <dbReference type="Proteomes" id="UP000308600"/>
    </source>
</evidence>
<reference evidence="1 2" key="1">
    <citation type="journal article" date="2019" name="Nat. Ecol. Evol.">
        <title>Megaphylogeny resolves global patterns of mushroom evolution.</title>
        <authorList>
            <person name="Varga T."/>
            <person name="Krizsan K."/>
            <person name="Foldi C."/>
            <person name="Dima B."/>
            <person name="Sanchez-Garcia M."/>
            <person name="Sanchez-Ramirez S."/>
            <person name="Szollosi G.J."/>
            <person name="Szarkandi J.G."/>
            <person name="Papp V."/>
            <person name="Albert L."/>
            <person name="Andreopoulos W."/>
            <person name="Angelini C."/>
            <person name="Antonin V."/>
            <person name="Barry K.W."/>
            <person name="Bougher N.L."/>
            <person name="Buchanan P."/>
            <person name="Buyck B."/>
            <person name="Bense V."/>
            <person name="Catcheside P."/>
            <person name="Chovatia M."/>
            <person name="Cooper J."/>
            <person name="Damon W."/>
            <person name="Desjardin D."/>
            <person name="Finy P."/>
            <person name="Geml J."/>
            <person name="Haridas S."/>
            <person name="Hughes K."/>
            <person name="Justo A."/>
            <person name="Karasinski D."/>
            <person name="Kautmanova I."/>
            <person name="Kiss B."/>
            <person name="Kocsube S."/>
            <person name="Kotiranta H."/>
            <person name="LaButti K.M."/>
            <person name="Lechner B.E."/>
            <person name="Liimatainen K."/>
            <person name="Lipzen A."/>
            <person name="Lukacs Z."/>
            <person name="Mihaltcheva S."/>
            <person name="Morgado L.N."/>
            <person name="Niskanen T."/>
            <person name="Noordeloos M.E."/>
            <person name="Ohm R.A."/>
            <person name="Ortiz-Santana B."/>
            <person name="Ovrebo C."/>
            <person name="Racz N."/>
            <person name="Riley R."/>
            <person name="Savchenko A."/>
            <person name="Shiryaev A."/>
            <person name="Soop K."/>
            <person name="Spirin V."/>
            <person name="Szebenyi C."/>
            <person name="Tomsovsky M."/>
            <person name="Tulloss R.E."/>
            <person name="Uehling J."/>
            <person name="Grigoriev I.V."/>
            <person name="Vagvolgyi C."/>
            <person name="Papp T."/>
            <person name="Martin F.M."/>
            <person name="Miettinen O."/>
            <person name="Hibbett D.S."/>
            <person name="Nagy L.G."/>
        </authorList>
    </citation>
    <scope>NUCLEOTIDE SEQUENCE [LARGE SCALE GENOMIC DNA]</scope>
    <source>
        <strain evidence="1 2">NL-1719</strain>
    </source>
</reference>
<dbReference type="Proteomes" id="UP000308600">
    <property type="component" value="Unassembled WGS sequence"/>
</dbReference>
<organism evidence="1 2">
    <name type="scientific">Pluteus cervinus</name>
    <dbReference type="NCBI Taxonomy" id="181527"/>
    <lineage>
        <taxon>Eukaryota</taxon>
        <taxon>Fungi</taxon>
        <taxon>Dikarya</taxon>
        <taxon>Basidiomycota</taxon>
        <taxon>Agaricomycotina</taxon>
        <taxon>Agaricomycetes</taxon>
        <taxon>Agaricomycetidae</taxon>
        <taxon>Agaricales</taxon>
        <taxon>Pluteineae</taxon>
        <taxon>Pluteaceae</taxon>
        <taxon>Pluteus</taxon>
    </lineage>
</organism>
<proteinExistence type="predicted"/>
<keyword evidence="2" id="KW-1185">Reference proteome</keyword>
<dbReference type="EMBL" id="ML208454">
    <property type="protein sequence ID" value="TFK64947.1"/>
    <property type="molecule type" value="Genomic_DNA"/>
</dbReference>